<dbReference type="Gene3D" id="3.20.20.60">
    <property type="entry name" value="Phosphoenolpyruvate-binding domains"/>
    <property type="match status" value="1"/>
</dbReference>
<evidence type="ECO:0000313" key="3">
    <source>
        <dbReference type="EMBL" id="XBS22422.1"/>
    </source>
</evidence>
<accession>A0AAU7NZJ2</accession>
<dbReference type="Proteomes" id="UP001225378">
    <property type="component" value="Chromosome"/>
</dbReference>
<name>A0AAU7NZJ2_9GAMM</name>
<dbReference type="AlphaFoldDB" id="A0AAU7NZJ2"/>
<dbReference type="EMBL" id="CP157743">
    <property type="protein sequence ID" value="XBS22422.1"/>
    <property type="molecule type" value="Genomic_DNA"/>
</dbReference>
<keyword evidence="3" id="KW-0456">Lyase</keyword>
<dbReference type="SUPFAM" id="SSF51621">
    <property type="entry name" value="Phosphoenolpyruvate/pyruvate domain"/>
    <property type="match status" value="1"/>
</dbReference>
<dbReference type="KEGG" id="mech:Q9L42_009915"/>
<dbReference type="Pfam" id="PF03328">
    <property type="entry name" value="HpcH_HpaI"/>
    <property type="match status" value="1"/>
</dbReference>
<reference evidence="3 4" key="1">
    <citation type="journal article" date="2024" name="Microbiology">
        <title>Methylomarinum rosea sp. nov., a novel halophilic methanotrophic bacterium from the hypersaline Lake Elton.</title>
        <authorList>
            <person name="Suleimanov R.Z."/>
            <person name="Oshkin I.Y."/>
            <person name="Danilova O.V."/>
            <person name="Suzina N.E."/>
            <person name="Dedysh S.N."/>
        </authorList>
    </citation>
    <scope>NUCLEOTIDE SEQUENCE [LARGE SCALE GENOMIC DNA]</scope>
    <source>
        <strain evidence="3 4">Ch1-1</strain>
    </source>
</reference>
<evidence type="ECO:0000313" key="4">
    <source>
        <dbReference type="Proteomes" id="UP001225378"/>
    </source>
</evidence>
<evidence type="ECO:0000259" key="2">
    <source>
        <dbReference type="Pfam" id="PF03328"/>
    </source>
</evidence>
<sequence>MEILVAIMIEDRSGVDNLKRILSVPGIDMVLEGAVDLSESYGVPG</sequence>
<dbReference type="InterPro" id="IPR015813">
    <property type="entry name" value="Pyrv/PenolPyrv_kinase-like_dom"/>
</dbReference>
<protein>
    <submittedName>
        <fullName evidence="3">Aldolase/citrate lyase family protein</fullName>
    </submittedName>
</protein>
<dbReference type="GO" id="GO:0046872">
    <property type="term" value="F:metal ion binding"/>
    <property type="evidence" value="ECO:0007669"/>
    <property type="project" value="UniProtKB-KW"/>
</dbReference>
<dbReference type="GO" id="GO:0016829">
    <property type="term" value="F:lyase activity"/>
    <property type="evidence" value="ECO:0007669"/>
    <property type="project" value="UniProtKB-KW"/>
</dbReference>
<dbReference type="InterPro" id="IPR040442">
    <property type="entry name" value="Pyrv_kinase-like_dom_sf"/>
</dbReference>
<keyword evidence="4" id="KW-1185">Reference proteome</keyword>
<keyword evidence="1" id="KW-0479">Metal-binding</keyword>
<gene>
    <name evidence="3" type="ORF">Q9L42_009915</name>
</gene>
<dbReference type="RefSeq" id="WP_305908594.1">
    <property type="nucleotide sequence ID" value="NZ_CP157743.1"/>
</dbReference>
<feature type="domain" description="HpcH/HpaI aldolase/citrate lyase" evidence="2">
    <location>
        <begin position="2"/>
        <end position="43"/>
    </location>
</feature>
<dbReference type="InterPro" id="IPR005000">
    <property type="entry name" value="Aldolase/citrate-lyase_domain"/>
</dbReference>
<evidence type="ECO:0000256" key="1">
    <source>
        <dbReference type="ARBA" id="ARBA00022723"/>
    </source>
</evidence>
<proteinExistence type="predicted"/>
<organism evidence="3 4">
    <name type="scientific">Methylomarinum roseum</name>
    <dbReference type="NCBI Taxonomy" id="3067653"/>
    <lineage>
        <taxon>Bacteria</taxon>
        <taxon>Pseudomonadati</taxon>
        <taxon>Pseudomonadota</taxon>
        <taxon>Gammaproteobacteria</taxon>
        <taxon>Methylococcales</taxon>
        <taxon>Methylococcaceae</taxon>
        <taxon>Methylomarinum</taxon>
    </lineage>
</organism>